<organism evidence="12 13">
    <name type="scientific">Adhaeretor mobilis</name>
    <dbReference type="NCBI Taxonomy" id="1930276"/>
    <lineage>
        <taxon>Bacteria</taxon>
        <taxon>Pseudomonadati</taxon>
        <taxon>Planctomycetota</taxon>
        <taxon>Planctomycetia</taxon>
        <taxon>Pirellulales</taxon>
        <taxon>Lacipirellulaceae</taxon>
        <taxon>Adhaeretor</taxon>
    </lineage>
</organism>
<keyword evidence="3" id="KW-0227">DNA damage</keyword>
<dbReference type="PANTHER" id="PTHR30591:SF1">
    <property type="entry name" value="RECBCD ENZYME SUBUNIT RECC"/>
    <property type="match status" value="1"/>
</dbReference>
<dbReference type="GO" id="GO:0006310">
    <property type="term" value="P:DNA recombination"/>
    <property type="evidence" value="ECO:0007669"/>
    <property type="project" value="TreeGrafter"/>
</dbReference>
<evidence type="ECO:0000313" key="13">
    <source>
        <dbReference type="Proteomes" id="UP000319852"/>
    </source>
</evidence>
<evidence type="ECO:0000256" key="8">
    <source>
        <dbReference type="ARBA" id="ARBA00023125"/>
    </source>
</evidence>
<dbReference type="InterPro" id="IPR011604">
    <property type="entry name" value="PDDEXK-like_dom_sf"/>
</dbReference>
<keyword evidence="6" id="KW-0269">Exonuclease</keyword>
<dbReference type="InterPro" id="IPR049035">
    <property type="entry name" value="ADDB_N"/>
</dbReference>
<proteinExistence type="predicted"/>
<evidence type="ECO:0000256" key="4">
    <source>
        <dbReference type="ARBA" id="ARBA00022801"/>
    </source>
</evidence>
<evidence type="ECO:0000256" key="10">
    <source>
        <dbReference type="SAM" id="MobiDB-lite"/>
    </source>
</evidence>
<keyword evidence="9" id="KW-0234">DNA repair</keyword>
<dbReference type="OrthoDB" id="5487982at2"/>
<dbReference type="Proteomes" id="UP000319852">
    <property type="component" value="Chromosome"/>
</dbReference>
<evidence type="ECO:0000256" key="1">
    <source>
        <dbReference type="ARBA" id="ARBA00022722"/>
    </source>
</evidence>
<dbReference type="GO" id="GO:0004386">
    <property type="term" value="F:helicase activity"/>
    <property type="evidence" value="ECO:0007669"/>
    <property type="project" value="UniProtKB-KW"/>
</dbReference>
<dbReference type="Gene3D" id="3.90.320.10">
    <property type="match status" value="1"/>
</dbReference>
<sequence>MPSFRLAISDSSSRDSRSLQARIADYRRVLEDNVLEHGTAQDAASHSRWRALWICASQHTVSYLQAHLAAGRGEPSKAQLSPGALLSPGIGTFAQLAEALLVQADQRILPLSSLERRWVLGQLAKQALAEKKLVYFAPIAASTGFATQVEGLIVDLKRRDIWPEQFTKAARSVRERELGLLYARYQEHLIEHNLYDAEGRFWAAREALTNNANLATGLQLIHVDGFGDFTTAQHDILKLLTARCDSTHISLPLDSAASVQSPGDQSSRNDLFAKPLRTLALLRANLGQPEVDGTDHQTQNNTWETREHLLTNLFRDYAAVKPPSKQAIAGLRHIEIVAASSEQQEVEAIATRVKRLLQTGVLPADIVVCFRSLGDVSDRLRSVFADFSIPVQLETRRSLATAPAVRRLVLLLSLHTQDWAYRDLLRVIGDSGIVLTPQAVDKGADTFPKLRRTLERLIRSAQLPRGKRALLEQLSAWAKHEQAEEIAAGIVEPESSPTEQAVAVLRSLAELLETLPNRATPEQWIESCEALAQALGILQGKSGEDRAQSDWETLVAGLERLGNSWRRFDLLNAKVVKPEATKPADSTGWSLADFLSAVQYVASQSQRQETSSGDSGVLTTSAENVRHLHPRHLFLGGLGERSFPAPGQSDSLLSVGELDRLAASGRATSNAEQQHSSDEMLLFYQLVTRPAESLTLSYPALDAKAQPLEPSPYLADLRRAFGESEVPTTTLPLGSLADGEDATAPLSRSGGRRHAVSALLEGKPRPLVQLSGTSRGKRCGESILAALEMINSRSRREQFGMWEGLYTSDASKRQFAEQFGAQHFWSPSQLESYAACGFRFAGEHALKLEPLPELTLETDVRHRGSLLHEALATVHEQMLNAPSETLRVEIVERFIEVLEQIAASQQIYGLPGALREIQRRELANWGENLAGQTDNYQRMWNDFDVPPRPTHFEVRFGPGSRHADEQLESQLSSSEAYELVIPTAAGGSETIRFTGQIDRLDVGRIEGQEVFNVIDYKSSKSQKVDLSKLSAGTQLQLPIYALAAEELLMRESKALAWEAGYWSVQGAGFGKATAKGKHTPQLKMREEVDGNLEVTATWLQAKSQLVERITELIAGIRQADFPVFNDNKDCTKFCSLSTICRIAQIRSLDKQWPPPEESKIEETASTEGSGDAR</sequence>
<evidence type="ECO:0000256" key="5">
    <source>
        <dbReference type="ARBA" id="ARBA00022806"/>
    </source>
</evidence>
<dbReference type="RefSeq" id="WP_145059500.1">
    <property type="nucleotide sequence ID" value="NZ_CP036263.1"/>
</dbReference>
<feature type="domain" description="UvrD-like helicase C-terminal" evidence="11">
    <location>
        <begin position="300"/>
        <end position="608"/>
    </location>
</feature>
<dbReference type="InterPro" id="IPR038726">
    <property type="entry name" value="PDDEXK_AddAB-type"/>
</dbReference>
<dbReference type="PANTHER" id="PTHR30591">
    <property type="entry name" value="RECBCD ENZYME SUBUNIT RECC"/>
    <property type="match status" value="1"/>
</dbReference>
<dbReference type="AlphaFoldDB" id="A0A517MU31"/>
<dbReference type="GO" id="GO:0003677">
    <property type="term" value="F:DNA binding"/>
    <property type="evidence" value="ECO:0007669"/>
    <property type="project" value="UniProtKB-KW"/>
</dbReference>
<name>A0A517MU31_9BACT</name>
<dbReference type="Pfam" id="PF21445">
    <property type="entry name" value="ADDB_N"/>
    <property type="match status" value="1"/>
</dbReference>
<dbReference type="GO" id="GO:0005524">
    <property type="term" value="F:ATP binding"/>
    <property type="evidence" value="ECO:0007669"/>
    <property type="project" value="UniProtKB-KW"/>
</dbReference>
<feature type="region of interest" description="Disordered" evidence="10">
    <location>
        <begin position="1151"/>
        <end position="1173"/>
    </location>
</feature>
<keyword evidence="4 12" id="KW-0378">Hydrolase</keyword>
<keyword evidence="5 12" id="KW-0347">Helicase</keyword>
<feature type="region of interest" description="Disordered" evidence="10">
    <location>
        <begin position="729"/>
        <end position="750"/>
    </location>
</feature>
<evidence type="ECO:0000259" key="11">
    <source>
        <dbReference type="PROSITE" id="PS51217"/>
    </source>
</evidence>
<evidence type="ECO:0000256" key="3">
    <source>
        <dbReference type="ARBA" id="ARBA00022763"/>
    </source>
</evidence>
<keyword evidence="8" id="KW-0238">DNA-binding</keyword>
<gene>
    <name evidence="12" type="primary">addB</name>
    <name evidence="12" type="ORF">HG15A2_16630</name>
</gene>
<evidence type="ECO:0000256" key="2">
    <source>
        <dbReference type="ARBA" id="ARBA00022741"/>
    </source>
</evidence>
<keyword evidence="2" id="KW-0547">Nucleotide-binding</keyword>
<evidence type="ECO:0000313" key="12">
    <source>
        <dbReference type="EMBL" id="QDS98389.1"/>
    </source>
</evidence>
<dbReference type="InterPro" id="IPR027417">
    <property type="entry name" value="P-loop_NTPase"/>
</dbReference>
<keyword evidence="7" id="KW-0067">ATP-binding</keyword>
<dbReference type="SUPFAM" id="SSF52540">
    <property type="entry name" value="P-loop containing nucleoside triphosphate hydrolases"/>
    <property type="match status" value="1"/>
</dbReference>
<protein>
    <submittedName>
        <fullName evidence="12">ATP-dependent helicase/deoxyribonuclease subunit B</fullName>
        <ecNumber evidence="12">3.1.-.-</ecNumber>
    </submittedName>
</protein>
<evidence type="ECO:0000256" key="6">
    <source>
        <dbReference type="ARBA" id="ARBA00022839"/>
    </source>
</evidence>
<evidence type="ECO:0000256" key="9">
    <source>
        <dbReference type="ARBA" id="ARBA00023204"/>
    </source>
</evidence>
<dbReference type="GO" id="GO:0006281">
    <property type="term" value="P:DNA repair"/>
    <property type="evidence" value="ECO:0007669"/>
    <property type="project" value="UniProtKB-KW"/>
</dbReference>
<keyword evidence="1" id="KW-0540">Nuclease</keyword>
<accession>A0A517MU31</accession>
<reference evidence="12 13" key="1">
    <citation type="submission" date="2019-02" db="EMBL/GenBank/DDBJ databases">
        <title>Deep-cultivation of Planctomycetes and their phenomic and genomic characterization uncovers novel biology.</title>
        <authorList>
            <person name="Wiegand S."/>
            <person name="Jogler M."/>
            <person name="Boedeker C."/>
            <person name="Pinto D."/>
            <person name="Vollmers J."/>
            <person name="Rivas-Marin E."/>
            <person name="Kohn T."/>
            <person name="Peeters S.H."/>
            <person name="Heuer A."/>
            <person name="Rast P."/>
            <person name="Oberbeckmann S."/>
            <person name="Bunk B."/>
            <person name="Jeske O."/>
            <person name="Meyerdierks A."/>
            <person name="Storesund J.E."/>
            <person name="Kallscheuer N."/>
            <person name="Luecker S."/>
            <person name="Lage O.M."/>
            <person name="Pohl T."/>
            <person name="Merkel B.J."/>
            <person name="Hornburger P."/>
            <person name="Mueller R.-W."/>
            <person name="Bruemmer F."/>
            <person name="Labrenz M."/>
            <person name="Spormann A.M."/>
            <person name="Op den Camp H."/>
            <person name="Overmann J."/>
            <person name="Amann R."/>
            <person name="Jetten M.S.M."/>
            <person name="Mascher T."/>
            <person name="Medema M.H."/>
            <person name="Devos D.P."/>
            <person name="Kaster A.-K."/>
            <person name="Ovreas L."/>
            <person name="Rohde M."/>
            <person name="Galperin M.Y."/>
            <person name="Jogler C."/>
        </authorList>
    </citation>
    <scope>NUCLEOTIDE SEQUENCE [LARGE SCALE GENOMIC DNA]</scope>
    <source>
        <strain evidence="12 13">HG15A2</strain>
    </source>
</reference>
<evidence type="ECO:0000256" key="7">
    <source>
        <dbReference type="ARBA" id="ARBA00022840"/>
    </source>
</evidence>
<dbReference type="GO" id="GO:0004527">
    <property type="term" value="F:exonuclease activity"/>
    <property type="evidence" value="ECO:0007669"/>
    <property type="project" value="UniProtKB-KW"/>
</dbReference>
<dbReference type="EMBL" id="CP036263">
    <property type="protein sequence ID" value="QDS98389.1"/>
    <property type="molecule type" value="Genomic_DNA"/>
</dbReference>
<dbReference type="Gene3D" id="3.40.50.300">
    <property type="entry name" value="P-loop containing nucleotide triphosphate hydrolases"/>
    <property type="match status" value="3"/>
</dbReference>
<dbReference type="EC" id="3.1.-.-" evidence="12"/>
<keyword evidence="13" id="KW-1185">Reference proteome</keyword>
<dbReference type="InterPro" id="IPR014017">
    <property type="entry name" value="DNA_helicase_UvrD-like_C"/>
</dbReference>
<dbReference type="Pfam" id="PF12705">
    <property type="entry name" value="PDDEXK_1"/>
    <property type="match status" value="1"/>
</dbReference>
<dbReference type="PROSITE" id="PS51217">
    <property type="entry name" value="UVRD_HELICASE_CTER"/>
    <property type="match status" value="1"/>
</dbReference>
<feature type="compositionally biased region" description="Polar residues" evidence="10">
    <location>
        <begin position="1163"/>
        <end position="1173"/>
    </location>
</feature>
<dbReference type="KEGG" id="amob:HG15A2_16630"/>